<protein>
    <submittedName>
        <fullName evidence="1">Uncharacterized protein</fullName>
    </submittedName>
</protein>
<name>A0A6C0LQV6_9ZZZZ</name>
<organism evidence="1">
    <name type="scientific">viral metagenome</name>
    <dbReference type="NCBI Taxonomy" id="1070528"/>
    <lineage>
        <taxon>unclassified sequences</taxon>
        <taxon>metagenomes</taxon>
        <taxon>organismal metagenomes</taxon>
    </lineage>
</organism>
<sequence>MSSPLNEFDVLKLNLPLQDNLSNYLQVRTIVKYEDDLEFRLATGLDKIVSKFGHSGWTEMKPLLVGIKCYTENNSASVFVRHGASSTHTYVNTRLLESFDVENEKWYTFKYPLLANYHTETRILLSNEVRSYTLAILNVSERIRYDLNVNYFPPGYASFDTNIYGSFNKALVYIDENGNHINSSETDLKDIVLVPSIAALTPA</sequence>
<dbReference type="EMBL" id="MN740536">
    <property type="protein sequence ID" value="QHU32111.1"/>
    <property type="molecule type" value="Genomic_DNA"/>
</dbReference>
<reference evidence="1" key="1">
    <citation type="journal article" date="2020" name="Nature">
        <title>Giant virus diversity and host interactions through global metagenomics.</title>
        <authorList>
            <person name="Schulz F."/>
            <person name="Roux S."/>
            <person name="Paez-Espino D."/>
            <person name="Jungbluth S."/>
            <person name="Walsh D.A."/>
            <person name="Denef V.J."/>
            <person name="McMahon K.D."/>
            <person name="Konstantinidis K.T."/>
            <person name="Eloe-Fadrosh E.A."/>
            <person name="Kyrpides N.C."/>
            <person name="Woyke T."/>
        </authorList>
    </citation>
    <scope>NUCLEOTIDE SEQUENCE</scope>
    <source>
        <strain evidence="1">GVMAG-M-3300027963-9</strain>
    </source>
</reference>
<accession>A0A6C0LQV6</accession>
<proteinExistence type="predicted"/>
<dbReference type="AlphaFoldDB" id="A0A6C0LQV6"/>
<evidence type="ECO:0000313" key="1">
    <source>
        <dbReference type="EMBL" id="QHU32111.1"/>
    </source>
</evidence>